<name>A0A5J5MQW9_MUNRE</name>
<dbReference type="GO" id="GO:0003723">
    <property type="term" value="F:RNA binding"/>
    <property type="evidence" value="ECO:0007669"/>
    <property type="project" value="TreeGrafter"/>
</dbReference>
<dbReference type="GO" id="GO:0043186">
    <property type="term" value="C:P granule"/>
    <property type="evidence" value="ECO:0007669"/>
    <property type="project" value="TreeGrafter"/>
</dbReference>
<dbReference type="PANTHER" id="PTHR10553:SF26">
    <property type="entry name" value="SMALL NUCLEAR RIBONUCLEOPROTEIN G-RELATED"/>
    <property type="match status" value="1"/>
</dbReference>
<dbReference type="Proteomes" id="UP000326062">
    <property type="component" value="Chromosome 2"/>
</dbReference>
<comment type="similarity">
    <text evidence="1">Belongs to the snRNP Sm proteins family.</text>
</comment>
<dbReference type="GO" id="GO:0000398">
    <property type="term" value="P:mRNA splicing, via spliceosome"/>
    <property type="evidence" value="ECO:0007669"/>
    <property type="project" value="TreeGrafter"/>
</dbReference>
<protein>
    <recommendedName>
        <fullName evidence="3">Sm domain-containing protein</fullName>
    </recommendedName>
</protein>
<dbReference type="InterPro" id="IPR044641">
    <property type="entry name" value="Lsm7/SmG-like"/>
</dbReference>
<dbReference type="GO" id="GO:0005682">
    <property type="term" value="C:U5 snRNP"/>
    <property type="evidence" value="ECO:0007669"/>
    <property type="project" value="TreeGrafter"/>
</dbReference>
<dbReference type="Gene3D" id="2.30.30.100">
    <property type="match status" value="1"/>
</dbReference>
<dbReference type="GO" id="GO:0005687">
    <property type="term" value="C:U4 snRNP"/>
    <property type="evidence" value="ECO:0007669"/>
    <property type="project" value="TreeGrafter"/>
</dbReference>
<organism evidence="4 5">
    <name type="scientific">Muntiacus reevesi</name>
    <name type="common">Reeves' muntjac</name>
    <name type="synonym">Cervus reevesi</name>
    <dbReference type="NCBI Taxonomy" id="9886"/>
    <lineage>
        <taxon>Eukaryota</taxon>
        <taxon>Metazoa</taxon>
        <taxon>Chordata</taxon>
        <taxon>Craniata</taxon>
        <taxon>Vertebrata</taxon>
        <taxon>Euteleostomi</taxon>
        <taxon>Mammalia</taxon>
        <taxon>Eutheria</taxon>
        <taxon>Laurasiatheria</taxon>
        <taxon>Artiodactyla</taxon>
        <taxon>Ruminantia</taxon>
        <taxon>Pecora</taxon>
        <taxon>Cervidae</taxon>
        <taxon>Muntiacinae</taxon>
        <taxon>Muntiacus</taxon>
    </lineage>
</organism>
<dbReference type="Pfam" id="PF01423">
    <property type="entry name" value="LSM"/>
    <property type="match status" value="1"/>
</dbReference>
<dbReference type="GO" id="GO:0071013">
    <property type="term" value="C:catalytic step 2 spliceosome"/>
    <property type="evidence" value="ECO:0007669"/>
    <property type="project" value="TreeGrafter"/>
</dbReference>
<feature type="domain" description="Sm" evidence="3">
    <location>
        <begin position="7"/>
        <end position="72"/>
    </location>
</feature>
<dbReference type="PANTHER" id="PTHR10553">
    <property type="entry name" value="SMALL NUCLEAR RIBONUCLEOPROTEIN"/>
    <property type="match status" value="1"/>
</dbReference>
<evidence type="ECO:0000256" key="2">
    <source>
        <dbReference type="ARBA" id="ARBA00023274"/>
    </source>
</evidence>
<dbReference type="GO" id="GO:0071011">
    <property type="term" value="C:precatalytic spliceosome"/>
    <property type="evidence" value="ECO:0007669"/>
    <property type="project" value="TreeGrafter"/>
</dbReference>
<dbReference type="GO" id="GO:0005689">
    <property type="term" value="C:U12-type spliceosomal complex"/>
    <property type="evidence" value="ECO:0007669"/>
    <property type="project" value="TreeGrafter"/>
</dbReference>
<evidence type="ECO:0000256" key="1">
    <source>
        <dbReference type="ARBA" id="ARBA00006850"/>
    </source>
</evidence>
<keyword evidence="5" id="KW-1185">Reference proteome</keyword>
<sequence>MGKAHPPELKKCMDKKLLLKLNGGRYVQGILWGSDPFMTLVIGEPVEMATGGQQNNTGLVAIRGDIMLSQSWNQYKQWLCSSAIQ</sequence>
<dbReference type="EMBL" id="VCEB01000002">
    <property type="protein sequence ID" value="KAB0382821.1"/>
    <property type="molecule type" value="Genomic_DNA"/>
</dbReference>
<evidence type="ECO:0000313" key="5">
    <source>
        <dbReference type="Proteomes" id="UP000326062"/>
    </source>
</evidence>
<reference evidence="4 5" key="1">
    <citation type="submission" date="2019-06" db="EMBL/GenBank/DDBJ databases">
        <title>Discovery of a novel chromosome fission-fusion reversal in muntjac.</title>
        <authorList>
            <person name="Mudd A.B."/>
            <person name="Bredeson J.V."/>
            <person name="Baum R."/>
            <person name="Hockemeyer D."/>
            <person name="Rokhsar D.S."/>
        </authorList>
    </citation>
    <scope>NUCLEOTIDE SEQUENCE [LARGE SCALE GENOMIC DNA]</scope>
    <source>
        <strain evidence="4">UCam_UCB_Mr</strain>
        <tissue evidence="4">Fibroblast cell line</tissue>
    </source>
</reference>
<dbReference type="GO" id="GO:0005685">
    <property type="term" value="C:U1 snRNP"/>
    <property type="evidence" value="ECO:0007669"/>
    <property type="project" value="TreeGrafter"/>
</dbReference>
<dbReference type="SMART" id="SM00651">
    <property type="entry name" value="Sm"/>
    <property type="match status" value="1"/>
</dbReference>
<accession>A0A5J5MQW9</accession>
<keyword evidence="2" id="KW-0687">Ribonucleoprotein</keyword>
<comment type="caution">
    <text evidence="4">The sequence shown here is derived from an EMBL/GenBank/DDBJ whole genome shotgun (WGS) entry which is preliminary data.</text>
</comment>
<dbReference type="GO" id="GO:0071004">
    <property type="term" value="C:U2-type prespliceosome"/>
    <property type="evidence" value="ECO:0007669"/>
    <property type="project" value="TreeGrafter"/>
</dbReference>
<dbReference type="InterPro" id="IPR010920">
    <property type="entry name" value="LSM_dom_sf"/>
</dbReference>
<dbReference type="GO" id="GO:0005686">
    <property type="term" value="C:U2 snRNP"/>
    <property type="evidence" value="ECO:0007669"/>
    <property type="project" value="TreeGrafter"/>
</dbReference>
<dbReference type="GO" id="GO:0034719">
    <property type="term" value="C:SMN-Sm protein complex"/>
    <property type="evidence" value="ECO:0007669"/>
    <property type="project" value="TreeGrafter"/>
</dbReference>
<evidence type="ECO:0000313" key="4">
    <source>
        <dbReference type="EMBL" id="KAB0382821.1"/>
    </source>
</evidence>
<proteinExistence type="inferred from homology"/>
<evidence type="ECO:0000259" key="3">
    <source>
        <dbReference type="SMART" id="SM00651"/>
    </source>
</evidence>
<gene>
    <name evidence="4" type="ORF">FD755_004738</name>
</gene>
<dbReference type="SUPFAM" id="SSF50182">
    <property type="entry name" value="Sm-like ribonucleoproteins"/>
    <property type="match status" value="1"/>
</dbReference>
<dbReference type="AlphaFoldDB" id="A0A5J5MQW9"/>
<dbReference type="InterPro" id="IPR001163">
    <property type="entry name" value="Sm_dom_euk/arc"/>
</dbReference>
<dbReference type="GO" id="GO:0097526">
    <property type="term" value="C:spliceosomal tri-snRNP complex"/>
    <property type="evidence" value="ECO:0007669"/>
    <property type="project" value="TreeGrafter"/>
</dbReference>